<proteinExistence type="predicted"/>
<evidence type="ECO:0000313" key="4">
    <source>
        <dbReference type="Proteomes" id="UP000475905"/>
    </source>
</evidence>
<name>A0A6L3KPU6_9BACE</name>
<feature type="domain" description="Mannosyl-glycoprotein endo-beta-N-acetylglucosamidase-like" evidence="2">
    <location>
        <begin position="101"/>
        <end position="212"/>
    </location>
</feature>
<reference evidence="3 4" key="1">
    <citation type="journal article" date="2019" name="Nat. Med.">
        <title>A library of human gut bacterial isolates paired with longitudinal multiomics data enables mechanistic microbiome research.</title>
        <authorList>
            <person name="Poyet M."/>
            <person name="Groussin M."/>
            <person name="Gibbons S.M."/>
            <person name="Avila-Pacheco J."/>
            <person name="Jiang X."/>
            <person name="Kearney S.M."/>
            <person name="Perrotta A.R."/>
            <person name="Berdy B."/>
            <person name="Zhao S."/>
            <person name="Lieberman T.D."/>
            <person name="Swanson P.K."/>
            <person name="Smith M."/>
            <person name="Roesemann S."/>
            <person name="Alexander J.E."/>
            <person name="Rich S.A."/>
            <person name="Livny J."/>
            <person name="Vlamakis H."/>
            <person name="Clish C."/>
            <person name="Bullock K."/>
            <person name="Deik A."/>
            <person name="Scott J."/>
            <person name="Pierce K.A."/>
            <person name="Xavier R.J."/>
            <person name="Alm E.J."/>
        </authorList>
    </citation>
    <scope>NUCLEOTIDE SEQUENCE [LARGE SCALE GENOMIC DNA]</scope>
    <source>
        <strain evidence="3 4">BIOML-A31</strain>
    </source>
</reference>
<accession>A0A6L3KPU6</accession>
<evidence type="ECO:0000313" key="3">
    <source>
        <dbReference type="EMBL" id="KAA5458728.1"/>
    </source>
</evidence>
<comment type="caution">
    <text evidence="3">The sequence shown here is derived from an EMBL/GenBank/DDBJ whole genome shotgun (WGS) entry which is preliminary data.</text>
</comment>
<dbReference type="Gene3D" id="1.10.530.10">
    <property type="match status" value="1"/>
</dbReference>
<protein>
    <submittedName>
        <fullName evidence="3">N-acetylmuramoyl-L-alanine amidase</fullName>
    </submittedName>
</protein>
<dbReference type="Pfam" id="PF01832">
    <property type="entry name" value="Glucosaminidase"/>
    <property type="match status" value="1"/>
</dbReference>
<dbReference type="GO" id="GO:0004040">
    <property type="term" value="F:amidase activity"/>
    <property type="evidence" value="ECO:0007669"/>
    <property type="project" value="InterPro"/>
</dbReference>
<dbReference type="Proteomes" id="UP000475905">
    <property type="component" value="Unassembled WGS sequence"/>
</dbReference>
<dbReference type="AlphaFoldDB" id="A0A6L3KPU6"/>
<dbReference type="RefSeq" id="WP_149935400.1">
    <property type="nucleotide sequence ID" value="NZ_CAXSSI010000013.1"/>
</dbReference>
<feature type="signal peptide" evidence="1">
    <location>
        <begin position="1"/>
        <end position="20"/>
    </location>
</feature>
<organism evidence="3 4">
    <name type="scientific">Bacteroides caccae</name>
    <dbReference type="NCBI Taxonomy" id="47678"/>
    <lineage>
        <taxon>Bacteria</taxon>
        <taxon>Pseudomonadati</taxon>
        <taxon>Bacteroidota</taxon>
        <taxon>Bacteroidia</taxon>
        <taxon>Bacteroidales</taxon>
        <taxon>Bacteroidaceae</taxon>
        <taxon>Bacteroides</taxon>
    </lineage>
</organism>
<evidence type="ECO:0000259" key="2">
    <source>
        <dbReference type="SMART" id="SM00047"/>
    </source>
</evidence>
<sequence length="212" mass="24297">MHNIILTAVLLILGSVSASAQFYTITKEKEIRPEKKQKAAPDTLQRGLVAFESCKKVEKDSLAPEAPVKPLSELYARKVYARVSHEKAPDKGTEGTAFCEKKALPALTIHNLYQEIIRNGIRHPKIVLAQAILETGWFRSPLCRNRHNLFGLTNPKTGKYYEFNHWTESVRAYYTKVQYKYTGGNYLLWLHKIGYAEDPRYVREVMKVVSQL</sequence>
<dbReference type="InterPro" id="IPR002901">
    <property type="entry name" value="MGlyc_endo_b_GlcNAc-like_dom"/>
</dbReference>
<evidence type="ECO:0000256" key="1">
    <source>
        <dbReference type="SAM" id="SignalP"/>
    </source>
</evidence>
<gene>
    <name evidence="3" type="ORF">F2Y36_20890</name>
</gene>
<dbReference type="EMBL" id="VVYP01000039">
    <property type="protein sequence ID" value="KAA5458728.1"/>
    <property type="molecule type" value="Genomic_DNA"/>
</dbReference>
<feature type="chain" id="PRO_5026805659" evidence="1">
    <location>
        <begin position="21"/>
        <end position="212"/>
    </location>
</feature>
<dbReference type="SMART" id="SM00047">
    <property type="entry name" value="LYZ2"/>
    <property type="match status" value="1"/>
</dbReference>
<keyword evidence="1" id="KW-0732">Signal</keyword>